<dbReference type="InterPro" id="IPR033231">
    <property type="entry name" value="SECTM1"/>
</dbReference>
<dbReference type="OrthoDB" id="9451016at2759"/>
<dbReference type="STRING" id="56216.A0A1A6GXC2"/>
<keyword evidence="3" id="KW-1185">Reference proteome</keyword>
<reference evidence="2 3" key="1">
    <citation type="submission" date="2016-06" db="EMBL/GenBank/DDBJ databases">
        <title>The Draft Genome Sequence and Annotation of the Desert Woodrat Neotoma lepida.</title>
        <authorList>
            <person name="Campbell M."/>
            <person name="Oakeson K.F."/>
            <person name="Yandell M."/>
            <person name="Halpert J.R."/>
            <person name="Dearing D."/>
        </authorList>
    </citation>
    <scope>NUCLEOTIDE SEQUENCE [LARGE SCALE GENOMIC DNA]</scope>
    <source>
        <strain evidence="2">417</strain>
        <tissue evidence="2">Liver</tissue>
    </source>
</reference>
<evidence type="ECO:0000256" key="1">
    <source>
        <dbReference type="SAM" id="MobiDB-lite"/>
    </source>
</evidence>
<feature type="region of interest" description="Disordered" evidence="1">
    <location>
        <begin position="24"/>
        <end position="59"/>
    </location>
</feature>
<protein>
    <submittedName>
        <fullName evidence="2">Uncharacterized protein</fullName>
    </submittedName>
</protein>
<dbReference type="GO" id="GO:0005125">
    <property type="term" value="F:cytokine activity"/>
    <property type="evidence" value="ECO:0007669"/>
    <property type="project" value="InterPro"/>
</dbReference>
<dbReference type="Proteomes" id="UP000092124">
    <property type="component" value="Unassembled WGS sequence"/>
</dbReference>
<dbReference type="Gene3D" id="2.60.40.10">
    <property type="entry name" value="Immunoglobulins"/>
    <property type="match status" value="1"/>
</dbReference>
<gene>
    <name evidence="2" type="ORF">A6R68_00480</name>
</gene>
<dbReference type="GO" id="GO:0006955">
    <property type="term" value="P:immune response"/>
    <property type="evidence" value="ECO:0007669"/>
    <property type="project" value="InterPro"/>
</dbReference>
<dbReference type="EMBL" id="LZPO01066263">
    <property type="protein sequence ID" value="OBS70983.1"/>
    <property type="molecule type" value="Genomic_DNA"/>
</dbReference>
<dbReference type="PANTHER" id="PTHR15123">
    <property type="entry name" value="SECRETED AND TRANSMEMBRANE PROTEIN 1"/>
    <property type="match status" value="1"/>
</dbReference>
<organism evidence="2 3">
    <name type="scientific">Neotoma lepida</name>
    <name type="common">Desert woodrat</name>
    <dbReference type="NCBI Taxonomy" id="56216"/>
    <lineage>
        <taxon>Eukaryota</taxon>
        <taxon>Metazoa</taxon>
        <taxon>Chordata</taxon>
        <taxon>Craniata</taxon>
        <taxon>Vertebrata</taxon>
        <taxon>Euteleostomi</taxon>
        <taxon>Mammalia</taxon>
        <taxon>Eutheria</taxon>
        <taxon>Euarchontoglires</taxon>
        <taxon>Glires</taxon>
        <taxon>Rodentia</taxon>
        <taxon>Myomorpha</taxon>
        <taxon>Muroidea</taxon>
        <taxon>Cricetidae</taxon>
        <taxon>Neotominae</taxon>
        <taxon>Neotoma</taxon>
    </lineage>
</organism>
<feature type="region of interest" description="Disordered" evidence="1">
    <location>
        <begin position="261"/>
        <end position="303"/>
    </location>
</feature>
<evidence type="ECO:0000313" key="3">
    <source>
        <dbReference type="Proteomes" id="UP000092124"/>
    </source>
</evidence>
<name>A0A1A6GXC2_NEOLE</name>
<proteinExistence type="predicted"/>
<evidence type="ECO:0000313" key="2">
    <source>
        <dbReference type="EMBL" id="OBS70983.1"/>
    </source>
</evidence>
<comment type="caution">
    <text evidence="2">The sequence shown here is derived from an EMBL/GenBank/DDBJ whole genome shotgun (WGS) entry which is preliminary data.</text>
</comment>
<dbReference type="InterPro" id="IPR013783">
    <property type="entry name" value="Ig-like_fold"/>
</dbReference>
<feature type="non-terminal residue" evidence="2">
    <location>
        <position position="1"/>
    </location>
</feature>
<dbReference type="PANTHER" id="PTHR15123:SF5">
    <property type="entry name" value="SECRETED AND TRANSMEMBRANE PROTEIN 1"/>
    <property type="match status" value="1"/>
</dbReference>
<accession>A0A1A6GXC2</accession>
<dbReference type="AlphaFoldDB" id="A0A1A6GXC2"/>
<sequence>LAKFRHPVAAETVTLKSLLQKEQDPAKHLQLRGPSAVPCPTANSSPEVSSTEEETVENRRSRSGLLGFLWLESVPRQLEMTRISQGLPFYHLAMKIRPLVFIVHIPRMFSILLLAVSLNAQNESWDSPICTKSVLSVARGSHAVMTCNISNTFRDVTIELTANGKIRNIFNKKPPGNYSNESWQLQIQGGQAQLVITDAQGIHAGSYLWQLHGRQRNYTNITLNVSVQSVIITEPLKVSLTLIPPETSQSYRTTAAGIGVQSHNTQSDDMSPAEPSNKDEATDMRLSTSTSDKEALNLWASRS</sequence>
<dbReference type="GO" id="GO:0016020">
    <property type="term" value="C:membrane"/>
    <property type="evidence" value="ECO:0007669"/>
    <property type="project" value="TreeGrafter"/>
</dbReference>